<reference evidence="2" key="1">
    <citation type="submission" date="2020-05" db="EMBL/GenBank/DDBJ databases">
        <authorList>
            <person name="Chiriac C."/>
            <person name="Salcher M."/>
            <person name="Ghai R."/>
            <person name="Kavagutti S V."/>
        </authorList>
    </citation>
    <scope>NUCLEOTIDE SEQUENCE</scope>
</reference>
<feature type="domain" description="Fe/B12 periplasmic-binding" evidence="1">
    <location>
        <begin position="41"/>
        <end position="293"/>
    </location>
</feature>
<proteinExistence type="predicted"/>
<dbReference type="PROSITE" id="PS50983">
    <property type="entry name" value="FE_B12_PBP"/>
    <property type="match status" value="1"/>
</dbReference>
<dbReference type="Gene3D" id="3.40.50.1980">
    <property type="entry name" value="Nitrogenase molybdenum iron protein domain"/>
    <property type="match status" value="2"/>
</dbReference>
<accession>A0A6J6KPW1</accession>
<dbReference type="SUPFAM" id="SSF53807">
    <property type="entry name" value="Helical backbone' metal receptor"/>
    <property type="match status" value="1"/>
</dbReference>
<dbReference type="PROSITE" id="PS51257">
    <property type="entry name" value="PROKAR_LIPOPROTEIN"/>
    <property type="match status" value="1"/>
</dbReference>
<sequence>MKMTHPLKRRVFAITAASLLILSACGDSSDSSSTDAGCDVKIVSLSPTATEMLYGIDAGDCVVAVDSLSNYPAEAADKLTDISAYEPSAEAILAFEPTHVLISYDPGIVDQLKAADPDIVIWTGDAATSIDGVYSQITELGEVTGKQTAAEELIASMKERIAKATEGITAPAGTSVFYELDDTLYSVTSNTFVGTLMAPFGVTNIADGVEAGNDYPQLNAEAIIAANPTVIFLADTKCCGQSAATVSARPGWSSVAAVQNGNIVELDDDIASRWGPRVVELVEQFAAAISALNN</sequence>
<name>A0A6J6KPW1_9ZZZZ</name>
<dbReference type="InterPro" id="IPR002491">
    <property type="entry name" value="ABC_transptr_periplasmic_BD"/>
</dbReference>
<protein>
    <submittedName>
        <fullName evidence="2">Unannotated protein</fullName>
    </submittedName>
</protein>
<evidence type="ECO:0000259" key="1">
    <source>
        <dbReference type="PROSITE" id="PS50983"/>
    </source>
</evidence>
<dbReference type="InterPro" id="IPR050902">
    <property type="entry name" value="ABC_Transporter_SBP"/>
</dbReference>
<organism evidence="2">
    <name type="scientific">freshwater metagenome</name>
    <dbReference type="NCBI Taxonomy" id="449393"/>
    <lineage>
        <taxon>unclassified sequences</taxon>
        <taxon>metagenomes</taxon>
        <taxon>ecological metagenomes</taxon>
    </lineage>
</organism>
<dbReference type="PANTHER" id="PTHR30535:SF34">
    <property type="entry name" value="MOLYBDATE-BINDING PROTEIN MOLA"/>
    <property type="match status" value="1"/>
</dbReference>
<dbReference type="GO" id="GO:0071281">
    <property type="term" value="P:cellular response to iron ion"/>
    <property type="evidence" value="ECO:0007669"/>
    <property type="project" value="TreeGrafter"/>
</dbReference>
<dbReference type="AlphaFoldDB" id="A0A6J6KPW1"/>
<dbReference type="Pfam" id="PF01497">
    <property type="entry name" value="Peripla_BP_2"/>
    <property type="match status" value="1"/>
</dbReference>
<dbReference type="CDD" id="cd01143">
    <property type="entry name" value="YvrC"/>
    <property type="match status" value="1"/>
</dbReference>
<dbReference type="EMBL" id="CAEZWE010000026">
    <property type="protein sequence ID" value="CAB4651552.1"/>
    <property type="molecule type" value="Genomic_DNA"/>
</dbReference>
<evidence type="ECO:0000313" key="2">
    <source>
        <dbReference type="EMBL" id="CAB4651552.1"/>
    </source>
</evidence>
<gene>
    <name evidence="2" type="ORF">UFOPK2169_00795</name>
</gene>
<dbReference type="PANTHER" id="PTHR30535">
    <property type="entry name" value="VITAMIN B12-BINDING PROTEIN"/>
    <property type="match status" value="1"/>
</dbReference>